<protein>
    <submittedName>
        <fullName evidence="2">Uncharacterized protein</fullName>
    </submittedName>
</protein>
<dbReference type="EnsemblPlants" id="OMERI12G06060.1">
    <property type="protein sequence ID" value="OMERI12G06060.1"/>
    <property type="gene ID" value="OMERI12G06060"/>
</dbReference>
<feature type="compositionally biased region" description="Basic and acidic residues" evidence="1">
    <location>
        <begin position="23"/>
        <end position="34"/>
    </location>
</feature>
<dbReference type="eggNOG" id="ENOG502R54D">
    <property type="taxonomic scope" value="Eukaryota"/>
</dbReference>
<dbReference type="HOGENOM" id="CLU_817309_0_0_1"/>
<dbReference type="AlphaFoldDB" id="A0A0E0FB96"/>
<dbReference type="Proteomes" id="UP000008021">
    <property type="component" value="Chromosome 12"/>
</dbReference>
<keyword evidence="3" id="KW-1185">Reference proteome</keyword>
<evidence type="ECO:0000313" key="2">
    <source>
        <dbReference type="EnsemblPlants" id="OMERI12G06060.1"/>
    </source>
</evidence>
<proteinExistence type="predicted"/>
<reference evidence="2" key="1">
    <citation type="submission" date="2015-04" db="UniProtKB">
        <authorList>
            <consortium name="EnsemblPlants"/>
        </authorList>
    </citation>
    <scope>IDENTIFICATION</scope>
</reference>
<evidence type="ECO:0000256" key="1">
    <source>
        <dbReference type="SAM" id="MobiDB-lite"/>
    </source>
</evidence>
<dbReference type="SUPFAM" id="SSF101447">
    <property type="entry name" value="Formin homology 2 domain (FH2 domain)"/>
    <property type="match status" value="1"/>
</dbReference>
<evidence type="ECO:0000313" key="3">
    <source>
        <dbReference type="Proteomes" id="UP000008021"/>
    </source>
</evidence>
<feature type="compositionally biased region" description="Pro residues" evidence="1">
    <location>
        <begin position="1"/>
        <end position="20"/>
    </location>
</feature>
<dbReference type="Gramene" id="OMERI12G06060.1">
    <property type="protein sequence ID" value="OMERI12G06060.1"/>
    <property type="gene ID" value="OMERI12G06060"/>
</dbReference>
<feature type="region of interest" description="Disordered" evidence="1">
    <location>
        <begin position="1"/>
        <end position="38"/>
    </location>
</feature>
<reference evidence="2" key="2">
    <citation type="submission" date="2018-05" db="EMBL/GenBank/DDBJ databases">
        <title>OmerRS3 (Oryza meridionalis Reference Sequence Version 3).</title>
        <authorList>
            <person name="Zhang J."/>
            <person name="Kudrna D."/>
            <person name="Lee S."/>
            <person name="Talag J."/>
            <person name="Welchert J."/>
            <person name="Wing R.A."/>
        </authorList>
    </citation>
    <scope>NUCLEOTIDE SEQUENCE [LARGE SCALE GENOMIC DNA]</scope>
    <source>
        <strain evidence="2">cv. OR44</strain>
    </source>
</reference>
<name>A0A0E0FB96_9ORYZ</name>
<accession>A0A0E0FB96</accession>
<sequence length="340" mass="38074">MATDGDPPPPPPPPQPPPPERMVAAERTKEKEAYDGEDEELQQIRMMASEPRKQPELVDGPGGDIQVVQDPVWQQEDIEEAFALAEQEQANAEQAHVLAEQHKNPVVKQQDDALAEQNNNPSNKVTHLQNKTTTHPVVEQQEQNNNPVVEQQDDDQASLSLETLIGENRWEEALRRLERMVRDGEANNGPVPTAPSHDIYRAHPELVLLLRGEEYLRIKRLPNAAADATRFYHEHIQNLYRSGTTGSSFVDTGVLKDIQDWENGSRATPSGHQSEIHMQEPARLSMTTFFAGPAKITSQHYPASGRKTMLGFPILRRREGHPVALRLGTPQPKPPQSMTT</sequence>
<organism evidence="2">
    <name type="scientific">Oryza meridionalis</name>
    <dbReference type="NCBI Taxonomy" id="40149"/>
    <lineage>
        <taxon>Eukaryota</taxon>
        <taxon>Viridiplantae</taxon>
        <taxon>Streptophyta</taxon>
        <taxon>Embryophyta</taxon>
        <taxon>Tracheophyta</taxon>
        <taxon>Spermatophyta</taxon>
        <taxon>Magnoliopsida</taxon>
        <taxon>Liliopsida</taxon>
        <taxon>Poales</taxon>
        <taxon>Poaceae</taxon>
        <taxon>BOP clade</taxon>
        <taxon>Oryzoideae</taxon>
        <taxon>Oryzeae</taxon>
        <taxon>Oryzinae</taxon>
        <taxon>Oryza</taxon>
    </lineage>
</organism>